<name>A0AAD8VSU8_LOLMU</name>
<comment type="caution">
    <text evidence="9">The sequence shown here is derived from an EMBL/GenBank/DDBJ whole genome shotgun (WGS) entry which is preliminary data.</text>
</comment>
<evidence type="ECO:0000256" key="1">
    <source>
        <dbReference type="ARBA" id="ARBA00022679"/>
    </source>
</evidence>
<evidence type="ECO:0000259" key="7">
    <source>
        <dbReference type="Pfam" id="PF17917"/>
    </source>
</evidence>
<dbReference type="Gene3D" id="1.10.340.70">
    <property type="match status" value="1"/>
</dbReference>
<evidence type="ECO:0000313" key="9">
    <source>
        <dbReference type="EMBL" id="KAK1616566.1"/>
    </source>
</evidence>
<keyword evidence="6" id="KW-0695">RNA-directed DNA polymerase</keyword>
<dbReference type="GO" id="GO:0004519">
    <property type="term" value="F:endonuclease activity"/>
    <property type="evidence" value="ECO:0007669"/>
    <property type="project" value="UniProtKB-KW"/>
</dbReference>
<evidence type="ECO:0000256" key="6">
    <source>
        <dbReference type="ARBA" id="ARBA00022918"/>
    </source>
</evidence>
<accession>A0AAD8VSU8</accession>
<evidence type="ECO:0000256" key="5">
    <source>
        <dbReference type="ARBA" id="ARBA00022801"/>
    </source>
</evidence>
<reference evidence="9" key="1">
    <citation type="submission" date="2023-07" db="EMBL/GenBank/DDBJ databases">
        <title>A chromosome-level genome assembly of Lolium multiflorum.</title>
        <authorList>
            <person name="Chen Y."/>
            <person name="Copetti D."/>
            <person name="Kolliker R."/>
            <person name="Studer B."/>
        </authorList>
    </citation>
    <scope>NUCLEOTIDE SEQUENCE</scope>
    <source>
        <strain evidence="9">02402/16</strain>
        <tissue evidence="9">Leaf</tissue>
    </source>
</reference>
<dbReference type="FunFam" id="3.10.20.370:FF:000001">
    <property type="entry name" value="Retrovirus-related Pol polyprotein from transposon 17.6-like protein"/>
    <property type="match status" value="1"/>
</dbReference>
<dbReference type="InterPro" id="IPR041373">
    <property type="entry name" value="RT_RNaseH"/>
</dbReference>
<dbReference type="PANTHER" id="PTHR34072">
    <property type="entry name" value="ENZYMATIC POLYPROTEIN-RELATED"/>
    <property type="match status" value="1"/>
</dbReference>
<dbReference type="Pfam" id="PF17917">
    <property type="entry name" value="RT_RNaseH"/>
    <property type="match status" value="1"/>
</dbReference>
<dbReference type="InterPro" id="IPR041588">
    <property type="entry name" value="Integrase_H2C2"/>
</dbReference>
<dbReference type="InterPro" id="IPR043502">
    <property type="entry name" value="DNA/RNA_pol_sf"/>
</dbReference>
<sequence length="309" mass="35081">MAGIGDAGDVCPPVTMLLATSSLLTSPRSRGSQRGPLAHCVSAIPYELYTEIMHEIGSCELEDIDVVIQLANRETISPIGIVRDVEVLCGAVLGQRVDKKLNVIHYASKTLDAAQRNYATTEKELLAVVFACDKFRPYIVDSKVTIHTDHAAIRYLMTKKDAKPRLIRWVLLLQEFDLHIIDRKGADNHVADNLSRLENIAYDPVPVNDSFPNEQLAVIKQRRKFFYDLRHYFWDDPHLYKEGVDGIMRRCVPEYEQQEILSKCHGSVYGGHHAGDRTAQKVLQSGFYWPTLFKDARKFILNVMNVKEL</sequence>
<feature type="domain" description="Integrase zinc-binding" evidence="8">
    <location>
        <begin position="252"/>
        <end position="300"/>
    </location>
</feature>
<dbReference type="SUPFAM" id="SSF56672">
    <property type="entry name" value="DNA/RNA polymerases"/>
    <property type="match status" value="1"/>
</dbReference>
<keyword evidence="5" id="KW-0378">Hydrolase</keyword>
<dbReference type="GO" id="GO:0016787">
    <property type="term" value="F:hydrolase activity"/>
    <property type="evidence" value="ECO:0007669"/>
    <property type="project" value="UniProtKB-KW"/>
</dbReference>
<protein>
    <recommendedName>
        <fullName evidence="11">Reverse transcriptase RNase H-like domain-containing protein</fullName>
    </recommendedName>
</protein>
<evidence type="ECO:0000256" key="2">
    <source>
        <dbReference type="ARBA" id="ARBA00022695"/>
    </source>
</evidence>
<dbReference type="EMBL" id="JAUUTY010000006">
    <property type="protein sequence ID" value="KAK1616566.1"/>
    <property type="molecule type" value="Genomic_DNA"/>
</dbReference>
<keyword evidence="4" id="KW-0255">Endonuclease</keyword>
<dbReference type="AlphaFoldDB" id="A0AAD8VSU8"/>
<evidence type="ECO:0000313" key="10">
    <source>
        <dbReference type="Proteomes" id="UP001231189"/>
    </source>
</evidence>
<dbReference type="CDD" id="cd09274">
    <property type="entry name" value="RNase_HI_RT_Ty3"/>
    <property type="match status" value="1"/>
</dbReference>
<dbReference type="Pfam" id="PF17921">
    <property type="entry name" value="Integrase_H2C2"/>
    <property type="match status" value="1"/>
</dbReference>
<evidence type="ECO:0000259" key="8">
    <source>
        <dbReference type="Pfam" id="PF17921"/>
    </source>
</evidence>
<dbReference type="Gene3D" id="3.10.20.370">
    <property type="match status" value="1"/>
</dbReference>
<keyword evidence="10" id="KW-1185">Reference proteome</keyword>
<dbReference type="Proteomes" id="UP001231189">
    <property type="component" value="Unassembled WGS sequence"/>
</dbReference>
<evidence type="ECO:0000256" key="3">
    <source>
        <dbReference type="ARBA" id="ARBA00022722"/>
    </source>
</evidence>
<keyword evidence="1" id="KW-0808">Transferase</keyword>
<evidence type="ECO:0000256" key="4">
    <source>
        <dbReference type="ARBA" id="ARBA00022759"/>
    </source>
</evidence>
<keyword evidence="3" id="KW-0540">Nuclease</keyword>
<proteinExistence type="predicted"/>
<dbReference type="GO" id="GO:0003964">
    <property type="term" value="F:RNA-directed DNA polymerase activity"/>
    <property type="evidence" value="ECO:0007669"/>
    <property type="project" value="UniProtKB-KW"/>
</dbReference>
<evidence type="ECO:0008006" key="11">
    <source>
        <dbReference type="Google" id="ProtNLM"/>
    </source>
</evidence>
<dbReference type="PANTHER" id="PTHR34072:SF57">
    <property type="entry name" value="RNA-DIRECTED DNA POLYMERASE"/>
    <property type="match status" value="1"/>
</dbReference>
<feature type="non-terminal residue" evidence="9">
    <location>
        <position position="1"/>
    </location>
</feature>
<feature type="domain" description="Reverse transcriptase RNase H-like" evidence="7">
    <location>
        <begin position="87"/>
        <end position="176"/>
    </location>
</feature>
<gene>
    <name evidence="9" type="ORF">QYE76_022083</name>
</gene>
<organism evidence="9 10">
    <name type="scientific">Lolium multiflorum</name>
    <name type="common">Italian ryegrass</name>
    <name type="synonym">Lolium perenne subsp. multiflorum</name>
    <dbReference type="NCBI Taxonomy" id="4521"/>
    <lineage>
        <taxon>Eukaryota</taxon>
        <taxon>Viridiplantae</taxon>
        <taxon>Streptophyta</taxon>
        <taxon>Embryophyta</taxon>
        <taxon>Tracheophyta</taxon>
        <taxon>Spermatophyta</taxon>
        <taxon>Magnoliopsida</taxon>
        <taxon>Liliopsida</taxon>
        <taxon>Poales</taxon>
        <taxon>Poaceae</taxon>
        <taxon>BOP clade</taxon>
        <taxon>Pooideae</taxon>
        <taxon>Poodae</taxon>
        <taxon>Poeae</taxon>
        <taxon>Poeae Chloroplast Group 2 (Poeae type)</taxon>
        <taxon>Loliodinae</taxon>
        <taxon>Loliinae</taxon>
        <taxon>Lolium</taxon>
    </lineage>
</organism>
<keyword evidence="2" id="KW-0548">Nucleotidyltransferase</keyword>